<dbReference type="AlphaFoldDB" id="A0A8J3DAI6"/>
<dbReference type="Proteomes" id="UP000598271">
    <property type="component" value="Unassembled WGS sequence"/>
</dbReference>
<organism evidence="1 2">
    <name type="scientific">Persicitalea jodogahamensis</name>
    <dbReference type="NCBI Taxonomy" id="402147"/>
    <lineage>
        <taxon>Bacteria</taxon>
        <taxon>Pseudomonadati</taxon>
        <taxon>Bacteroidota</taxon>
        <taxon>Cytophagia</taxon>
        <taxon>Cytophagales</taxon>
        <taxon>Spirosomataceae</taxon>
        <taxon>Persicitalea</taxon>
    </lineage>
</organism>
<gene>
    <name evidence="1" type="ORF">GCM10007390_32960</name>
</gene>
<sequence>MFLLEKLGWKVWKIYECELRTAADRAQSLGRLLCFLHQRHKAEYGTAAEAPERYEAVAEELPNYGKS</sequence>
<proteinExistence type="predicted"/>
<name>A0A8J3DAI6_9BACT</name>
<evidence type="ECO:0000313" key="2">
    <source>
        <dbReference type="Proteomes" id="UP000598271"/>
    </source>
</evidence>
<keyword evidence="2" id="KW-1185">Reference proteome</keyword>
<accession>A0A8J3DAI6</accession>
<dbReference type="EMBL" id="BMXF01000003">
    <property type="protein sequence ID" value="GHB76435.1"/>
    <property type="molecule type" value="Genomic_DNA"/>
</dbReference>
<protein>
    <submittedName>
        <fullName evidence="1">Uncharacterized protein</fullName>
    </submittedName>
</protein>
<evidence type="ECO:0000313" key="1">
    <source>
        <dbReference type="EMBL" id="GHB76435.1"/>
    </source>
</evidence>
<comment type="caution">
    <text evidence="1">The sequence shown here is derived from an EMBL/GenBank/DDBJ whole genome shotgun (WGS) entry which is preliminary data.</text>
</comment>
<reference evidence="1 2" key="1">
    <citation type="journal article" date="2014" name="Int. J. Syst. Evol. Microbiol.">
        <title>Complete genome sequence of Corynebacterium casei LMG S-19264T (=DSM 44701T), isolated from a smear-ripened cheese.</title>
        <authorList>
            <consortium name="US DOE Joint Genome Institute (JGI-PGF)"/>
            <person name="Walter F."/>
            <person name="Albersmeier A."/>
            <person name="Kalinowski J."/>
            <person name="Ruckert C."/>
        </authorList>
    </citation>
    <scope>NUCLEOTIDE SEQUENCE [LARGE SCALE GENOMIC DNA]</scope>
    <source>
        <strain evidence="1 2">KCTC 12866</strain>
    </source>
</reference>